<dbReference type="AlphaFoldDB" id="A0A9P6PKN4"/>
<dbReference type="OrthoDB" id="2413749at2759"/>
<name>A0A9P6PKN4_9FUNG</name>
<dbReference type="Proteomes" id="UP000726737">
    <property type="component" value="Unassembled WGS sequence"/>
</dbReference>
<dbReference type="EMBL" id="JAAAJA010001588">
    <property type="protein sequence ID" value="KAG0247121.1"/>
    <property type="molecule type" value="Genomic_DNA"/>
</dbReference>
<evidence type="ECO:0000313" key="2">
    <source>
        <dbReference type="Proteomes" id="UP000726737"/>
    </source>
</evidence>
<keyword evidence="2" id="KW-1185">Reference proteome</keyword>
<reference evidence="1" key="1">
    <citation type="journal article" date="2020" name="Fungal Divers.">
        <title>Resolving the Mortierellaceae phylogeny through synthesis of multi-gene phylogenetics and phylogenomics.</title>
        <authorList>
            <person name="Vandepol N."/>
            <person name="Liber J."/>
            <person name="Desiro A."/>
            <person name="Na H."/>
            <person name="Kennedy M."/>
            <person name="Barry K."/>
            <person name="Grigoriev I.V."/>
            <person name="Miller A.N."/>
            <person name="O'Donnell K."/>
            <person name="Stajich J.E."/>
            <person name="Bonito G."/>
        </authorList>
    </citation>
    <scope>NUCLEOTIDE SEQUENCE</scope>
    <source>
        <strain evidence="1">KOD948</strain>
    </source>
</reference>
<gene>
    <name evidence="1" type="ORF">BG011_001979</name>
</gene>
<proteinExistence type="predicted"/>
<comment type="caution">
    <text evidence="1">The sequence shown here is derived from an EMBL/GenBank/DDBJ whole genome shotgun (WGS) entry which is preliminary data.</text>
</comment>
<organism evidence="1 2">
    <name type="scientific">Mortierella polycephala</name>
    <dbReference type="NCBI Taxonomy" id="41804"/>
    <lineage>
        <taxon>Eukaryota</taxon>
        <taxon>Fungi</taxon>
        <taxon>Fungi incertae sedis</taxon>
        <taxon>Mucoromycota</taxon>
        <taxon>Mortierellomycotina</taxon>
        <taxon>Mortierellomycetes</taxon>
        <taxon>Mortierellales</taxon>
        <taxon>Mortierellaceae</taxon>
        <taxon>Mortierella</taxon>
    </lineage>
</organism>
<accession>A0A9P6PKN4</accession>
<sequence length="116" mass="13234">MFRRKASIVGWSGQMRTAGFQEMSLAEFLNAHIKNNFERNVQLLVPFLYPEERVSSTDIVFVVRSKDSAFDTIVNPKRHVRELNHMKRLGIEMAKTSEAVKRVKLSSANGLHPTSC</sequence>
<protein>
    <submittedName>
        <fullName evidence="1">Uncharacterized protein</fullName>
    </submittedName>
</protein>
<evidence type="ECO:0000313" key="1">
    <source>
        <dbReference type="EMBL" id="KAG0247121.1"/>
    </source>
</evidence>